<evidence type="ECO:0000256" key="1">
    <source>
        <dbReference type="ARBA" id="ARBA00022741"/>
    </source>
</evidence>
<dbReference type="SUPFAM" id="SSF52540">
    <property type="entry name" value="P-loop containing nucleoside triphosphate hydrolases"/>
    <property type="match status" value="1"/>
</dbReference>
<name>A0A3D8PS11_9BACI</name>
<proteinExistence type="predicted"/>
<evidence type="ECO:0000259" key="4">
    <source>
        <dbReference type="PROSITE" id="PS51206"/>
    </source>
</evidence>
<reference evidence="6" key="1">
    <citation type="submission" date="2017-11" db="EMBL/GenBank/DDBJ databases">
        <authorList>
            <person name="Zhu W."/>
        </authorList>
    </citation>
    <scope>NUCLEOTIDE SEQUENCE [LARGE SCALE GENOMIC DNA]</scope>
    <source>
        <strain evidence="6">CAU 1051</strain>
    </source>
</reference>
<dbReference type="Pfam" id="PF08706">
    <property type="entry name" value="D5_N"/>
    <property type="match status" value="1"/>
</dbReference>
<gene>
    <name evidence="5" type="ORF">CWR45_09320</name>
</gene>
<accession>A0A3D8PS11</accession>
<keyword evidence="6" id="KW-1185">Reference proteome</keyword>
<evidence type="ECO:0000256" key="3">
    <source>
        <dbReference type="ARBA" id="ARBA00022840"/>
    </source>
</evidence>
<dbReference type="RefSeq" id="WP_115749611.1">
    <property type="nucleotide sequence ID" value="NZ_PIOD01000009.1"/>
</dbReference>
<keyword evidence="2" id="KW-0378">Hydrolase</keyword>
<dbReference type="InterPro" id="IPR014015">
    <property type="entry name" value="Helicase_SF3_DNA-vir"/>
</dbReference>
<dbReference type="InterPro" id="IPR045455">
    <property type="entry name" value="NrS-1_pol-like_helicase"/>
</dbReference>
<dbReference type="GO" id="GO:0005524">
    <property type="term" value="F:ATP binding"/>
    <property type="evidence" value="ECO:0007669"/>
    <property type="project" value="UniProtKB-KW"/>
</dbReference>
<evidence type="ECO:0000256" key="2">
    <source>
        <dbReference type="ARBA" id="ARBA00022801"/>
    </source>
</evidence>
<dbReference type="InterPro" id="IPR006500">
    <property type="entry name" value="Helicase_put_C_phage/plasmid"/>
</dbReference>
<dbReference type="NCBIfam" id="TIGR01613">
    <property type="entry name" value="primase_Cterm"/>
    <property type="match status" value="1"/>
</dbReference>
<dbReference type="PANTHER" id="PTHR35372:SF2">
    <property type="entry name" value="SF3 HELICASE DOMAIN-CONTAINING PROTEIN"/>
    <property type="match status" value="1"/>
</dbReference>
<evidence type="ECO:0000313" key="6">
    <source>
        <dbReference type="Proteomes" id="UP000256520"/>
    </source>
</evidence>
<dbReference type="InterPro" id="IPR051620">
    <property type="entry name" value="ORF904-like_C"/>
</dbReference>
<sequence>MMMEEKTMNYDQLQDLKETPIWVCTRTERVGDEEITTAYNPAIGQSVDESDPANLMSFEDALDLKENAPEYANAETGLVLRQEVSLIAIEIQKAKNLDGELSEVARKAIEILEGEFYGEIVEDSLIIVVKGFLNGNQQFKNIGVNYFNRDHIVPLKGIATWIPNSPWIESKGLEKVKQYHFKMNCQVDENSKQLPEHYKKTNTGLKLLPNVLVSTLLMQKYWLMCKSIVYAREIGSGIFQKVEMDDIDLEILDYMSPKYLTNKDIEDTKKLLLKRIPKDNGLTDSIRMKGKINFKNGVFDIKSNTFGPYVSNYKTAFQLNVEFNVDAQCPRFKEYIAASLTTEDAKTVQEMIGYLLTTEMKAEKAFILYGPGNTGKSTFIEIIERIIGRDYVSNVPFQDLGAKFRTVKLFGKLLNTYADLPQGNIRDTAVFKALVSGDSMHADDKYEKGFDFNNTARLLFAANKLPSNYVDQTSGFYRRLTLIPFQNVVSNENINRSLKDEMFEEREGIVQWGLIGLRRLIDNNYVFTESEDANNLMKEYKKGNNSTLWFIDEFCSINNAANESGKRLYDEYKKACLDAKISAVSQREFYSQVESVFANEGVAKFQGSQTRAVEFKGIKLIKQN</sequence>
<keyword evidence="3" id="KW-0067">ATP-binding</keyword>
<keyword evidence="1" id="KW-0547">Nucleotide-binding</keyword>
<protein>
    <recommendedName>
        <fullName evidence="4">SF3 helicase domain-containing protein</fullName>
    </recommendedName>
</protein>
<dbReference type="Gene3D" id="3.40.50.300">
    <property type="entry name" value="P-loop containing nucleotide triphosphate hydrolases"/>
    <property type="match status" value="1"/>
</dbReference>
<dbReference type="Proteomes" id="UP000256520">
    <property type="component" value="Unassembled WGS sequence"/>
</dbReference>
<dbReference type="AlphaFoldDB" id="A0A3D8PS11"/>
<dbReference type="Pfam" id="PF19263">
    <property type="entry name" value="DUF5906"/>
    <property type="match status" value="1"/>
</dbReference>
<dbReference type="GO" id="GO:0016787">
    <property type="term" value="F:hydrolase activity"/>
    <property type="evidence" value="ECO:0007669"/>
    <property type="project" value="UniProtKB-KW"/>
</dbReference>
<evidence type="ECO:0000313" key="5">
    <source>
        <dbReference type="EMBL" id="RDW18784.1"/>
    </source>
</evidence>
<dbReference type="PROSITE" id="PS51206">
    <property type="entry name" value="SF3_HELICASE_1"/>
    <property type="match status" value="1"/>
</dbReference>
<feature type="domain" description="SF3 helicase" evidence="4">
    <location>
        <begin position="343"/>
        <end position="498"/>
    </location>
</feature>
<dbReference type="OrthoDB" id="9763644at2"/>
<dbReference type="PANTHER" id="PTHR35372">
    <property type="entry name" value="ATP BINDING PROTEIN-RELATED"/>
    <property type="match status" value="1"/>
</dbReference>
<dbReference type="EMBL" id="PIOD01000009">
    <property type="protein sequence ID" value="RDW18784.1"/>
    <property type="molecule type" value="Genomic_DNA"/>
</dbReference>
<dbReference type="InterPro" id="IPR027417">
    <property type="entry name" value="P-loop_NTPase"/>
</dbReference>
<dbReference type="InterPro" id="IPR014818">
    <property type="entry name" value="Phage/plasmid_primase_P4_C"/>
</dbReference>
<comment type="caution">
    <text evidence="5">The sequence shown here is derived from an EMBL/GenBank/DDBJ whole genome shotgun (WGS) entry which is preliminary data.</text>
</comment>
<organism evidence="5 6">
    <name type="scientific">Oceanobacillus chungangensis</name>
    <dbReference type="NCBI Taxonomy" id="1229152"/>
    <lineage>
        <taxon>Bacteria</taxon>
        <taxon>Bacillati</taxon>
        <taxon>Bacillota</taxon>
        <taxon>Bacilli</taxon>
        <taxon>Bacillales</taxon>
        <taxon>Bacillaceae</taxon>
        <taxon>Oceanobacillus</taxon>
    </lineage>
</organism>